<dbReference type="HOGENOM" id="CLU_2513207_0_0_1"/>
<organism evidence="2 3">
    <name type="scientific">Oidiodendron maius (strain Zn)</name>
    <dbReference type="NCBI Taxonomy" id="913774"/>
    <lineage>
        <taxon>Eukaryota</taxon>
        <taxon>Fungi</taxon>
        <taxon>Dikarya</taxon>
        <taxon>Ascomycota</taxon>
        <taxon>Pezizomycotina</taxon>
        <taxon>Leotiomycetes</taxon>
        <taxon>Leotiomycetes incertae sedis</taxon>
        <taxon>Myxotrichaceae</taxon>
        <taxon>Oidiodendron</taxon>
    </lineage>
</organism>
<dbReference type="EMBL" id="KN832879">
    <property type="protein sequence ID" value="KIM99194.1"/>
    <property type="molecule type" value="Genomic_DNA"/>
</dbReference>
<feature type="region of interest" description="Disordered" evidence="1">
    <location>
        <begin position="1"/>
        <end position="85"/>
    </location>
</feature>
<feature type="compositionally biased region" description="Polar residues" evidence="1">
    <location>
        <begin position="1"/>
        <end position="11"/>
    </location>
</feature>
<proteinExistence type="predicted"/>
<dbReference type="Proteomes" id="UP000054321">
    <property type="component" value="Unassembled WGS sequence"/>
</dbReference>
<feature type="compositionally biased region" description="Basic and acidic residues" evidence="1">
    <location>
        <begin position="44"/>
        <end position="55"/>
    </location>
</feature>
<gene>
    <name evidence="2" type="ORF">OIDMADRAFT_181598</name>
</gene>
<evidence type="ECO:0000313" key="2">
    <source>
        <dbReference type="EMBL" id="KIM99194.1"/>
    </source>
</evidence>
<dbReference type="OrthoDB" id="4526540at2759"/>
<accession>A0A0C3H7H1</accession>
<keyword evidence="3" id="KW-1185">Reference proteome</keyword>
<reference evidence="3" key="2">
    <citation type="submission" date="2015-01" db="EMBL/GenBank/DDBJ databases">
        <title>Evolutionary Origins and Diversification of the Mycorrhizal Mutualists.</title>
        <authorList>
            <consortium name="DOE Joint Genome Institute"/>
            <consortium name="Mycorrhizal Genomics Consortium"/>
            <person name="Kohler A."/>
            <person name="Kuo A."/>
            <person name="Nagy L.G."/>
            <person name="Floudas D."/>
            <person name="Copeland A."/>
            <person name="Barry K.W."/>
            <person name="Cichocki N."/>
            <person name="Veneault-Fourrey C."/>
            <person name="LaButti K."/>
            <person name="Lindquist E.A."/>
            <person name="Lipzen A."/>
            <person name="Lundell T."/>
            <person name="Morin E."/>
            <person name="Murat C."/>
            <person name="Riley R."/>
            <person name="Ohm R."/>
            <person name="Sun H."/>
            <person name="Tunlid A."/>
            <person name="Henrissat B."/>
            <person name="Grigoriev I.V."/>
            <person name="Hibbett D.S."/>
            <person name="Martin F."/>
        </authorList>
    </citation>
    <scope>NUCLEOTIDE SEQUENCE [LARGE SCALE GENOMIC DNA]</scope>
    <source>
        <strain evidence="3">Zn</strain>
    </source>
</reference>
<dbReference type="AlphaFoldDB" id="A0A0C3H7H1"/>
<reference evidence="2 3" key="1">
    <citation type="submission" date="2014-04" db="EMBL/GenBank/DDBJ databases">
        <authorList>
            <consortium name="DOE Joint Genome Institute"/>
            <person name="Kuo A."/>
            <person name="Martino E."/>
            <person name="Perotto S."/>
            <person name="Kohler A."/>
            <person name="Nagy L.G."/>
            <person name="Floudas D."/>
            <person name="Copeland A."/>
            <person name="Barry K.W."/>
            <person name="Cichocki N."/>
            <person name="Veneault-Fourrey C."/>
            <person name="LaButti K."/>
            <person name="Lindquist E.A."/>
            <person name="Lipzen A."/>
            <person name="Lundell T."/>
            <person name="Morin E."/>
            <person name="Murat C."/>
            <person name="Sun H."/>
            <person name="Tunlid A."/>
            <person name="Henrissat B."/>
            <person name="Grigoriev I.V."/>
            <person name="Hibbett D.S."/>
            <person name="Martin F."/>
            <person name="Nordberg H.P."/>
            <person name="Cantor M.N."/>
            <person name="Hua S.X."/>
        </authorList>
    </citation>
    <scope>NUCLEOTIDE SEQUENCE [LARGE SCALE GENOMIC DNA]</scope>
    <source>
        <strain evidence="2 3">Zn</strain>
    </source>
</reference>
<name>A0A0C3H7H1_OIDMZ</name>
<evidence type="ECO:0000313" key="3">
    <source>
        <dbReference type="Proteomes" id="UP000054321"/>
    </source>
</evidence>
<sequence>MAENSQSSGQKESFVDKLFHHKHHEDGNKQGGGNNQPPTMNKPQNKESEINRLEDDITEDKEEFKGYMKEDEKLEKQGQTYGGLM</sequence>
<feature type="compositionally biased region" description="Basic and acidic residues" evidence="1">
    <location>
        <begin position="13"/>
        <end position="28"/>
    </location>
</feature>
<evidence type="ECO:0000256" key="1">
    <source>
        <dbReference type="SAM" id="MobiDB-lite"/>
    </source>
</evidence>
<dbReference type="InParanoid" id="A0A0C3H7H1"/>
<protein>
    <submittedName>
        <fullName evidence="2">Uncharacterized protein</fullName>
    </submittedName>
</protein>
<feature type="compositionally biased region" description="Basic and acidic residues" evidence="1">
    <location>
        <begin position="62"/>
        <end position="76"/>
    </location>
</feature>